<dbReference type="GO" id="GO:0008153">
    <property type="term" value="P:4-aminobenzoate biosynthetic process"/>
    <property type="evidence" value="ECO:0007669"/>
    <property type="project" value="TreeGrafter"/>
</dbReference>
<dbReference type="Gene3D" id="3.60.120.10">
    <property type="entry name" value="Anthranilate synthase"/>
    <property type="match status" value="1"/>
</dbReference>
<feature type="domain" description="Chorismate-utilising enzyme C-terminal" evidence="1">
    <location>
        <begin position="152"/>
        <end position="408"/>
    </location>
</feature>
<dbReference type="InterPro" id="IPR019999">
    <property type="entry name" value="Anth_synth_I-like"/>
</dbReference>
<reference evidence="3" key="1">
    <citation type="submission" date="2020-12" db="EMBL/GenBank/DDBJ databases">
        <title>Bacterial novel species Mucilaginibacter sp. SD-g isolated from soil.</title>
        <authorList>
            <person name="Jung H.-Y."/>
        </authorList>
    </citation>
    <scope>NUCLEOTIDE SEQUENCE</scope>
    <source>
        <strain evidence="3">SD-g</strain>
    </source>
</reference>
<dbReference type="PANTHER" id="PTHR11236">
    <property type="entry name" value="AMINOBENZOATE/ANTHRANILATE SYNTHASE"/>
    <property type="match status" value="1"/>
</dbReference>
<dbReference type="InterPro" id="IPR015890">
    <property type="entry name" value="Chorismate_C"/>
</dbReference>
<dbReference type="Pfam" id="PF04715">
    <property type="entry name" value="Anth_synt_I_N"/>
    <property type="match status" value="1"/>
</dbReference>
<dbReference type="InterPro" id="IPR005801">
    <property type="entry name" value="ADC_synthase"/>
</dbReference>
<dbReference type="SUPFAM" id="SSF56322">
    <property type="entry name" value="ADC synthase"/>
    <property type="match status" value="1"/>
</dbReference>
<organism evidence="3 4">
    <name type="scientific">Mucilaginibacter segetis</name>
    <dbReference type="NCBI Taxonomy" id="2793071"/>
    <lineage>
        <taxon>Bacteria</taxon>
        <taxon>Pseudomonadati</taxon>
        <taxon>Bacteroidota</taxon>
        <taxon>Sphingobacteriia</taxon>
        <taxon>Sphingobacteriales</taxon>
        <taxon>Sphingobacteriaceae</taxon>
        <taxon>Mucilaginibacter</taxon>
    </lineage>
</organism>
<evidence type="ECO:0000259" key="1">
    <source>
        <dbReference type="Pfam" id="PF00425"/>
    </source>
</evidence>
<sequence>MKVTDISSFKQKALKWANNYDVLCYLDSNNFNDQYGKFDVLIAAGAKTELTAYTGTAFEQLSKFRYENHGFMFGFFGYDLKYETEKLPSINADRLNFPDLYFFVPEIIITIKGKNVEITGGPDNLADTIQNTPLSSTKKSAPSISLKQRFSKEEYIDTVEKIKTHISRGDIYVTNFCQEFFSENAVMDPLLVYLHLHESSPTPFSSFFKWAGNYIICASPERFLAKRDGKLISQPIKGTARRDGNQKTDQLIINELRNHPKELQENVMIVDLVRNDLTHSAKAGTVKAEELFGIHSFNQVHQMVSTVVCEMRNDISCIDAIKNTFPMGSMTGAPKINAMRLMEQYERTKRGAYSGALGYFSPDGDFDFNVIIRSILYNTDRKYLSFQVGSAITYHADAAKEYEECLLKAKAILEVLGQVANYPLS</sequence>
<gene>
    <name evidence="3" type="ORF">I5M19_03070</name>
</gene>
<dbReference type="Proteomes" id="UP000613193">
    <property type="component" value="Unassembled WGS sequence"/>
</dbReference>
<dbReference type="GO" id="GO:0005737">
    <property type="term" value="C:cytoplasm"/>
    <property type="evidence" value="ECO:0007669"/>
    <property type="project" value="TreeGrafter"/>
</dbReference>
<evidence type="ECO:0000313" key="3">
    <source>
        <dbReference type="EMBL" id="MBK0378270.1"/>
    </source>
</evidence>
<dbReference type="GO" id="GO:0046820">
    <property type="term" value="F:4-amino-4-deoxychorismate synthase activity"/>
    <property type="evidence" value="ECO:0007669"/>
    <property type="project" value="TreeGrafter"/>
</dbReference>
<evidence type="ECO:0000313" key="4">
    <source>
        <dbReference type="Proteomes" id="UP000613193"/>
    </source>
</evidence>
<dbReference type="PRINTS" id="PR00095">
    <property type="entry name" value="ANTSNTHASEI"/>
</dbReference>
<dbReference type="GO" id="GO:0000162">
    <property type="term" value="P:L-tryptophan biosynthetic process"/>
    <property type="evidence" value="ECO:0007669"/>
    <property type="project" value="TreeGrafter"/>
</dbReference>
<keyword evidence="4" id="KW-1185">Reference proteome</keyword>
<feature type="domain" description="Anthranilate synthase component I N-terminal" evidence="2">
    <location>
        <begin position="69"/>
        <end position="115"/>
    </location>
</feature>
<dbReference type="Pfam" id="PF00425">
    <property type="entry name" value="Chorismate_bind"/>
    <property type="match status" value="1"/>
</dbReference>
<name>A0A934PRV0_9SPHI</name>
<evidence type="ECO:0000259" key="2">
    <source>
        <dbReference type="Pfam" id="PF04715"/>
    </source>
</evidence>
<protein>
    <submittedName>
        <fullName evidence="3">Anthranilate synthase component I family protein</fullName>
    </submittedName>
</protein>
<accession>A0A934PRV0</accession>
<dbReference type="AlphaFoldDB" id="A0A934PRV0"/>
<dbReference type="InterPro" id="IPR006805">
    <property type="entry name" value="Anth_synth_I_N"/>
</dbReference>
<proteinExistence type="predicted"/>
<dbReference type="EMBL" id="JAEHFW010000001">
    <property type="protein sequence ID" value="MBK0378270.1"/>
    <property type="molecule type" value="Genomic_DNA"/>
</dbReference>
<comment type="caution">
    <text evidence="3">The sequence shown here is derived from an EMBL/GenBank/DDBJ whole genome shotgun (WGS) entry which is preliminary data.</text>
</comment>
<dbReference type="PANTHER" id="PTHR11236:SF18">
    <property type="entry name" value="AMINODEOXYCHORISMATE SYNTHASE"/>
    <property type="match status" value="1"/>
</dbReference>